<dbReference type="EMBL" id="QGDJ01000005">
    <property type="protein sequence ID" value="PWJ18193.1"/>
    <property type="molecule type" value="Genomic_DNA"/>
</dbReference>
<evidence type="ECO:0000313" key="2">
    <source>
        <dbReference type="EMBL" id="SSA46718.1"/>
    </source>
</evidence>
<sequence>MTETSASLFMYPATRPAWERLWRDIRARLGFGPERLSWPEAPGTHWRDPGLVLSMTCSFPMRLGLSSEVSLVGSPVWDLPGLPPGTYASHLVTRAGDARPLPEAAAAGIAINNLDSQSGRGVLREAGLSGPLLVTGAHTASMEAVAKAHAHLAAIDAVTWAQAPHPALTVRATTPPTASTPFITARAEWRAPVRAALEAAIAAMPAEDRIATRLIAVTDQPASAYAHDPTLTI</sequence>
<dbReference type="Proteomes" id="UP000245839">
    <property type="component" value="Unassembled WGS sequence"/>
</dbReference>
<dbReference type="EMBL" id="UETC01000005">
    <property type="protein sequence ID" value="SSA46718.1"/>
    <property type="molecule type" value="Genomic_DNA"/>
</dbReference>
<protein>
    <recommendedName>
        <fullName evidence="5">ABC transporter, phosphonate, substrate-binding protein</fullName>
    </recommendedName>
</protein>
<evidence type="ECO:0008006" key="5">
    <source>
        <dbReference type="Google" id="ProtNLM"/>
    </source>
</evidence>
<evidence type="ECO:0000313" key="1">
    <source>
        <dbReference type="EMBL" id="PWJ18193.1"/>
    </source>
</evidence>
<dbReference type="RefSeq" id="WP_109564671.1">
    <property type="nucleotide sequence ID" value="NZ_QGDJ01000005.1"/>
</dbReference>
<gene>
    <name evidence="1" type="ORF">BCF38_105181</name>
    <name evidence="2" type="ORF">SAMN05421539_105181</name>
</gene>
<accession>A0A2Y9ATQ6</accession>
<evidence type="ECO:0000313" key="3">
    <source>
        <dbReference type="Proteomes" id="UP000245839"/>
    </source>
</evidence>
<name>A0A2Y9ATQ6_9RHOB</name>
<reference evidence="2 4" key="1">
    <citation type="submission" date="2016-10" db="EMBL/GenBank/DDBJ databases">
        <authorList>
            <person name="Cai Z."/>
        </authorList>
    </citation>
    <scope>NUCLEOTIDE SEQUENCE [LARGE SCALE GENOMIC DNA]</scope>
    <source>
        <strain evidence="2 4">DSM 25227</strain>
    </source>
</reference>
<evidence type="ECO:0000313" key="4">
    <source>
        <dbReference type="Proteomes" id="UP000251571"/>
    </source>
</evidence>
<reference evidence="1 3" key="2">
    <citation type="submission" date="2018-03" db="EMBL/GenBank/DDBJ databases">
        <title>Genomic Encyclopedia of Archaeal and Bacterial Type Strains, Phase II (KMG-II): from individual species to whole genera.</title>
        <authorList>
            <person name="Goeker M."/>
        </authorList>
    </citation>
    <scope>NUCLEOTIDE SEQUENCE [LARGE SCALE GENOMIC DNA]</scope>
    <source>
        <strain evidence="1 3">DSM 25227</strain>
    </source>
</reference>
<dbReference type="OrthoDB" id="7353682at2"/>
<keyword evidence="3" id="KW-1185">Reference proteome</keyword>
<dbReference type="Proteomes" id="UP000251571">
    <property type="component" value="Unassembled WGS sequence"/>
</dbReference>
<dbReference type="AlphaFoldDB" id="A0A2Y9ATQ6"/>
<organism evidence="2 4">
    <name type="scientific">Jannaschia seohaensis</name>
    <dbReference type="NCBI Taxonomy" id="475081"/>
    <lineage>
        <taxon>Bacteria</taxon>
        <taxon>Pseudomonadati</taxon>
        <taxon>Pseudomonadota</taxon>
        <taxon>Alphaproteobacteria</taxon>
        <taxon>Rhodobacterales</taxon>
        <taxon>Roseobacteraceae</taxon>
        <taxon>Jannaschia</taxon>
    </lineage>
</organism>
<proteinExistence type="predicted"/>